<keyword evidence="1" id="KW-0732">Signal</keyword>
<name>A0A8J9VCV5_9NEOP</name>
<gene>
    <name evidence="2" type="ORF">BINO364_LOCUS6454</name>
</gene>
<evidence type="ECO:0000313" key="2">
    <source>
        <dbReference type="EMBL" id="CAH0720193.1"/>
    </source>
</evidence>
<dbReference type="Gene3D" id="1.10.238.270">
    <property type="match status" value="1"/>
</dbReference>
<feature type="non-terminal residue" evidence="2">
    <location>
        <position position="632"/>
    </location>
</feature>
<dbReference type="EMBL" id="OV170234">
    <property type="protein sequence ID" value="CAH0720193.1"/>
    <property type="molecule type" value="Genomic_DNA"/>
</dbReference>
<accession>A0A8J9VCV5</accession>
<reference evidence="2" key="1">
    <citation type="submission" date="2021-12" db="EMBL/GenBank/DDBJ databases">
        <authorList>
            <person name="Martin H S."/>
        </authorList>
    </citation>
    <scope>NUCLEOTIDE SEQUENCE</scope>
</reference>
<feature type="chain" id="PRO_5035448333" evidence="1">
    <location>
        <begin position="21"/>
        <end position="632"/>
    </location>
</feature>
<keyword evidence="3" id="KW-1185">Reference proteome</keyword>
<protein>
    <submittedName>
        <fullName evidence="2">Uncharacterized protein</fullName>
    </submittedName>
</protein>
<organism evidence="2 3">
    <name type="scientific">Brenthis ino</name>
    <name type="common">lesser marbled fritillary</name>
    <dbReference type="NCBI Taxonomy" id="405034"/>
    <lineage>
        <taxon>Eukaryota</taxon>
        <taxon>Metazoa</taxon>
        <taxon>Ecdysozoa</taxon>
        <taxon>Arthropoda</taxon>
        <taxon>Hexapoda</taxon>
        <taxon>Insecta</taxon>
        <taxon>Pterygota</taxon>
        <taxon>Neoptera</taxon>
        <taxon>Endopterygota</taxon>
        <taxon>Lepidoptera</taxon>
        <taxon>Glossata</taxon>
        <taxon>Ditrysia</taxon>
        <taxon>Papilionoidea</taxon>
        <taxon>Nymphalidae</taxon>
        <taxon>Heliconiinae</taxon>
        <taxon>Argynnini</taxon>
        <taxon>Brenthis</taxon>
    </lineage>
</organism>
<sequence length="632" mass="72434">MRLLCYFLVLPLVVAQVVFGNWNLGDDQQCHKWSCLSTKLNINALSITELTNKLQKLLPDDWKSLVTSAVIQCYVVPKDFMDTCPGQGFLHCFVSQLNKNCPEHHLRDDILCGPQGPRTTDSANSTFMFKEVRIMGNENVKIGYRPVIVSFKRCCELPQMFNNTILSECGFEGMVDYKLTPISIPLIPYFIHTTTKKTSTTTNFGDQLNVEGEGIDNDDDYLDPLECCNLDEFIQPTWRSECDFKVKWDNKNRLTIVNESEPVTTTTTIAPSLRNKDVKIVPISCDQQNCIFTKLNIVSDGTVDKVAFVRLLDNMTKKYTQWERAKAKVVTQCLNKPLIGYEEDCEINKILACTFDILTENCPDTNDNDPCKHSTSVAEGLICQISSSMYRPRHRRQFCSLPDLINKEICSECGVNLIYKLVYVTVPQVKSSKWTPVTNCKDLTEQTTCLFHRMNVLNKYGFVDHFKMHDRIKSYTENYPPNLQRLNEDALNSDVLYPHHCSSTKKLLSVIDTMIMTCIPSRQNNNEKCQRLMNIMQVPTDTSSHLQIDPNMILRTPLNKPKTSVKDSVKPLQKQRNKPFVSEYKNNPLYNFGILGKNYEPSVEIIDLKKEKERTLVLLPVYERLKKSPNSI</sequence>
<evidence type="ECO:0000313" key="3">
    <source>
        <dbReference type="Proteomes" id="UP000838878"/>
    </source>
</evidence>
<proteinExistence type="predicted"/>
<dbReference type="OrthoDB" id="7378492at2759"/>
<evidence type="ECO:0000256" key="1">
    <source>
        <dbReference type="SAM" id="SignalP"/>
    </source>
</evidence>
<feature type="signal peptide" evidence="1">
    <location>
        <begin position="1"/>
        <end position="20"/>
    </location>
</feature>
<dbReference type="AlphaFoldDB" id="A0A8J9VCV5"/>
<dbReference type="Proteomes" id="UP000838878">
    <property type="component" value="Chromosome 14"/>
</dbReference>